<evidence type="ECO:0000313" key="2">
    <source>
        <dbReference type="Proteomes" id="UP000247485"/>
    </source>
</evidence>
<dbReference type="EMBL" id="QJJG01000003">
    <property type="protein sequence ID" value="PXW47828.1"/>
    <property type="molecule type" value="Genomic_DNA"/>
</dbReference>
<gene>
    <name evidence="1" type="ORF">DET57_103263</name>
</gene>
<name>A0A318FZR2_KLEOX</name>
<sequence>MFKKRCLLLSLPLFFLLLLLMQALTIRATVLSLSPVL</sequence>
<reference evidence="1 2" key="1">
    <citation type="submission" date="2018-05" db="EMBL/GenBank/DDBJ databases">
        <title>Freshwater and sediment microbial communities from various areas in North America, analyzing microbe dynamics in response to fracking.</title>
        <authorList>
            <person name="Lamendella R."/>
        </authorList>
    </citation>
    <scope>NUCLEOTIDE SEQUENCE [LARGE SCALE GENOMIC DNA]</scope>
    <source>
        <strain evidence="1 2">67</strain>
    </source>
</reference>
<proteinExistence type="predicted"/>
<organism evidence="1 2">
    <name type="scientific">Klebsiella oxytoca</name>
    <dbReference type="NCBI Taxonomy" id="571"/>
    <lineage>
        <taxon>Bacteria</taxon>
        <taxon>Pseudomonadati</taxon>
        <taxon>Pseudomonadota</taxon>
        <taxon>Gammaproteobacteria</taxon>
        <taxon>Enterobacterales</taxon>
        <taxon>Enterobacteriaceae</taxon>
        <taxon>Klebsiella/Raoultella group</taxon>
        <taxon>Klebsiella</taxon>
    </lineage>
</organism>
<dbReference type="AlphaFoldDB" id="A0A318FZR2"/>
<evidence type="ECO:0000313" key="1">
    <source>
        <dbReference type="EMBL" id="PXW47828.1"/>
    </source>
</evidence>
<dbReference type="Proteomes" id="UP000247485">
    <property type="component" value="Unassembled WGS sequence"/>
</dbReference>
<accession>A0A318FZR2</accession>
<comment type="caution">
    <text evidence="1">The sequence shown here is derived from an EMBL/GenBank/DDBJ whole genome shotgun (WGS) entry which is preliminary data.</text>
</comment>
<protein>
    <submittedName>
        <fullName evidence="1">Uncharacterized protein</fullName>
    </submittedName>
</protein>